<dbReference type="eggNOG" id="COG2017">
    <property type="taxonomic scope" value="Bacteria"/>
</dbReference>
<evidence type="ECO:0000313" key="2">
    <source>
        <dbReference type="Proteomes" id="UP000000814"/>
    </source>
</evidence>
<dbReference type="PIR" id="G96985">
    <property type="entry name" value="G96985"/>
</dbReference>
<dbReference type="PATRIC" id="fig|272562.8.peg.900"/>
<dbReference type="SUPFAM" id="SSF74650">
    <property type="entry name" value="Galactose mutarotase-like"/>
    <property type="match status" value="1"/>
</dbReference>
<dbReference type="GO" id="GO:0033499">
    <property type="term" value="P:galactose catabolic process via UDP-galactose, Leloir pathway"/>
    <property type="evidence" value="ECO:0007669"/>
    <property type="project" value="TreeGrafter"/>
</dbReference>
<reference evidence="3" key="2">
    <citation type="submission" date="2010-09" db="PDB data bank">
        <title>Crystal structure of a galactose mutarotase-like protein (CA_C0697) from CLOSTRIDIUM ACETOBUTYLICUM at 1.80 A resolution.</title>
        <authorList>
            <consortium name="Joint Center for Structural Genomics (JCSG)"/>
        </authorList>
    </citation>
    <scope>X-RAY CRYSTALLOGRAPHY (1.80 ANGSTROMS)</scope>
</reference>
<dbReference type="OrthoDB" id="9795355at2"/>
<dbReference type="GO" id="GO:0030246">
    <property type="term" value="F:carbohydrate binding"/>
    <property type="evidence" value="ECO:0007669"/>
    <property type="project" value="InterPro"/>
</dbReference>
<dbReference type="EMBL" id="AE001437">
    <property type="protein sequence ID" value="AAK78674.1"/>
    <property type="molecule type" value="Genomic_DNA"/>
</dbReference>
<dbReference type="InterPro" id="IPR011013">
    <property type="entry name" value="Gal_mutarotase_sf_dom"/>
</dbReference>
<accession>Q97L65</accession>
<dbReference type="PANTHER" id="PTHR10091:SF0">
    <property type="entry name" value="GALACTOSE MUTAROTASE"/>
    <property type="match status" value="1"/>
</dbReference>
<gene>
    <name evidence="1" type="ordered locus">CA_C0697</name>
</gene>
<dbReference type="GO" id="GO:0004034">
    <property type="term" value="F:aldose 1-epimerase activity"/>
    <property type="evidence" value="ECO:0007669"/>
    <property type="project" value="TreeGrafter"/>
</dbReference>
<dbReference type="RefSeq" id="WP_010964016.1">
    <property type="nucleotide sequence ID" value="NC_003030.1"/>
</dbReference>
<proteinExistence type="evidence at protein level"/>
<dbReference type="InterPro" id="IPR014718">
    <property type="entry name" value="GH-type_carb-bd"/>
</dbReference>
<dbReference type="PDBsum" id="3OS7"/>
<keyword evidence="3" id="KW-0002">3D-structure</keyword>
<keyword evidence="2" id="KW-1185">Reference proteome</keyword>
<dbReference type="DNASU" id="1116880"/>
<organism evidence="1 2">
    <name type="scientific">Clostridium acetobutylicum (strain ATCC 824 / DSM 792 / JCM 1419 / IAM 19013 / LMG 5710 / NBRC 13948 / NRRL B-527 / VKM B-1787 / 2291 / W)</name>
    <dbReference type="NCBI Taxonomy" id="272562"/>
    <lineage>
        <taxon>Bacteria</taxon>
        <taxon>Bacillati</taxon>
        <taxon>Bacillota</taxon>
        <taxon>Clostridia</taxon>
        <taxon>Eubacteriales</taxon>
        <taxon>Clostridiaceae</taxon>
        <taxon>Clostridium</taxon>
    </lineage>
</organism>
<dbReference type="GeneID" id="44997208"/>
<dbReference type="Gene3D" id="2.70.98.10">
    <property type="match status" value="1"/>
</dbReference>
<dbReference type="PANTHER" id="PTHR10091">
    <property type="entry name" value="ALDOSE-1-EPIMERASE"/>
    <property type="match status" value="1"/>
</dbReference>
<name>Q97L65_CLOAB</name>
<protein>
    <submittedName>
        <fullName evidence="1">Galactose mutarotase related enzyme</fullName>
    </submittedName>
</protein>
<evidence type="ECO:0007829" key="3">
    <source>
        <dbReference type="PDB" id="3OS7"/>
    </source>
</evidence>
<dbReference type="HOGENOM" id="CLU_052486_2_0_9"/>
<dbReference type="InterPro" id="IPR008183">
    <property type="entry name" value="Aldose_1/G6P_1-epimerase"/>
</dbReference>
<reference evidence="1 2" key="1">
    <citation type="journal article" date="2001" name="J. Bacteriol.">
        <title>Genome sequence and comparative analysis of the solvent-producing bacterium Clostridium acetobutylicum.</title>
        <authorList>
            <person name="Nolling J."/>
            <person name="Breton G."/>
            <person name="Omelchenko M.V."/>
            <person name="Makarova K.S."/>
            <person name="Zeng Q."/>
            <person name="Gibson R."/>
            <person name="Lee H.M."/>
            <person name="Dubois J."/>
            <person name="Qiu D."/>
            <person name="Hitti J."/>
            <person name="Wolf Y.I."/>
            <person name="Tatusov R.L."/>
            <person name="Sabathe F."/>
            <person name="Doucette-Stamm L."/>
            <person name="Soucaille P."/>
            <person name="Daly M.J."/>
            <person name="Bennett G.N."/>
            <person name="Koonin E.V."/>
            <person name="Smith D.R."/>
        </authorList>
    </citation>
    <scope>NUCLEOTIDE SEQUENCE [LARGE SCALE GENOMIC DNA]</scope>
    <source>
        <strain evidence="2">ATCC 824 / DSM 792 / JCM 1419 / LMG 5710 / VKM B-1787</strain>
    </source>
</reference>
<evidence type="ECO:0000313" key="1">
    <source>
        <dbReference type="EMBL" id="AAK78674.1"/>
    </source>
</evidence>
<dbReference type="KEGG" id="cac:CA_C0697"/>
<dbReference type="PDB" id="3OS7">
    <property type="method" value="X-ray"/>
    <property type="resolution" value="1.80 A"/>
    <property type="chains" value="A/B/C/D=1-340"/>
</dbReference>
<dbReference type="CDD" id="cd01081">
    <property type="entry name" value="Aldose_epim"/>
    <property type="match status" value="1"/>
</dbReference>
<dbReference type="GO" id="GO:0006006">
    <property type="term" value="P:glucose metabolic process"/>
    <property type="evidence" value="ECO:0007669"/>
    <property type="project" value="TreeGrafter"/>
</dbReference>
<dbReference type="SMR" id="Q97L65"/>
<dbReference type="STRING" id="272562.CA_C0697"/>
<dbReference type="Pfam" id="PF01263">
    <property type="entry name" value="Aldose_epim"/>
    <property type="match status" value="1"/>
</dbReference>
<dbReference type="EvolutionaryTrace" id="Q97L65"/>
<sequence length="340" mass="38858">MNNKDLWIKEEIIWSEHKCIRFAAGGYEALIIPDVGGNVVELKDTNKGVTILRTPKKDLKFEDFKNRPQVYGLPVLFPPNRIDDGTFKLGDKTYKFPINEAKNNNYIHGFIKNSKWTVHKKKIDQDKALVEVVFDFTKENEAYKYFSHEFQFKLSYELSSKGLKQTTSVVNLSSEEMPLSVGYHSAFNVPFIEGSEDSNCRVKISIDKFWKQDSRNLPTGESFAPTGEQKEYLENGVAVASHPIESLFSLKDIDVNGKTFRGACIEDASKNTRVVYEMSSEYKYLVIWNDMGDKKYACIEPQTSIINSPNVKLDRSVSGFKTLKPNESWSGVCKLYIENM</sequence>
<dbReference type="GO" id="GO:0005737">
    <property type="term" value="C:cytoplasm"/>
    <property type="evidence" value="ECO:0007669"/>
    <property type="project" value="TreeGrafter"/>
</dbReference>
<dbReference type="AlphaFoldDB" id="Q97L65"/>
<dbReference type="Proteomes" id="UP000000814">
    <property type="component" value="Chromosome"/>
</dbReference>